<dbReference type="Proteomes" id="UP000075320">
    <property type="component" value="Unassembled WGS sequence"/>
</dbReference>
<reference evidence="2 3" key="1">
    <citation type="submission" date="2016-03" db="EMBL/GenBank/DDBJ databases">
        <authorList>
            <person name="Ploux O."/>
        </authorList>
    </citation>
    <scope>NUCLEOTIDE SEQUENCE [LARGE SCALE GENOMIC DNA]</scope>
    <source>
        <strain evidence="2 3">R0</strain>
    </source>
</reference>
<evidence type="ECO:0000256" key="1">
    <source>
        <dbReference type="SAM" id="SignalP"/>
    </source>
</evidence>
<evidence type="ECO:0008006" key="4">
    <source>
        <dbReference type="Google" id="ProtNLM"/>
    </source>
</evidence>
<comment type="caution">
    <text evidence="2">The sequence shown here is derived from an EMBL/GenBank/DDBJ whole genome shotgun (WGS) entry which is preliminary data.</text>
</comment>
<dbReference type="OrthoDB" id="482707at2"/>
<dbReference type="Pfam" id="PF14273">
    <property type="entry name" value="DUF4360"/>
    <property type="match status" value="1"/>
</dbReference>
<dbReference type="EMBL" id="LUKE01000001">
    <property type="protein sequence ID" value="KYG67095.1"/>
    <property type="molecule type" value="Genomic_DNA"/>
</dbReference>
<evidence type="ECO:0000313" key="3">
    <source>
        <dbReference type="Proteomes" id="UP000075320"/>
    </source>
</evidence>
<keyword evidence="1" id="KW-0732">Signal</keyword>
<organism evidence="2 3">
    <name type="scientific">Bdellovibrio bacteriovorus</name>
    <dbReference type="NCBI Taxonomy" id="959"/>
    <lineage>
        <taxon>Bacteria</taxon>
        <taxon>Pseudomonadati</taxon>
        <taxon>Bdellovibrionota</taxon>
        <taxon>Bdellovibrionia</taxon>
        <taxon>Bdellovibrionales</taxon>
        <taxon>Pseudobdellovibrionaceae</taxon>
        <taxon>Bdellovibrio</taxon>
    </lineage>
</organism>
<dbReference type="PANTHER" id="PTHR38847:SF1">
    <property type="entry name" value="PSEUDOURIDINE SYNTHASE RSUA_RLUA-LIKE DOMAIN-CONTAINING PROTEIN"/>
    <property type="match status" value="1"/>
</dbReference>
<evidence type="ECO:0000313" key="2">
    <source>
        <dbReference type="EMBL" id="KYG67095.1"/>
    </source>
</evidence>
<feature type="signal peptide" evidence="1">
    <location>
        <begin position="1"/>
        <end position="23"/>
    </location>
</feature>
<accession>A0A150WSB5</accession>
<dbReference type="PANTHER" id="PTHR38847">
    <property type="match status" value="1"/>
</dbReference>
<dbReference type="AlphaFoldDB" id="A0A150WSB5"/>
<feature type="chain" id="PRO_5007573687" description="Secreted protein" evidence="1">
    <location>
        <begin position="24"/>
        <end position="200"/>
    </location>
</feature>
<name>A0A150WSB5_BDEBC</name>
<keyword evidence="3" id="KW-1185">Reference proteome</keyword>
<gene>
    <name evidence="2" type="ORF">AZI86_08775</name>
</gene>
<proteinExistence type="predicted"/>
<protein>
    <recommendedName>
        <fullName evidence="4">Secreted protein</fullName>
    </recommendedName>
</protein>
<sequence>MKSMMIKALLFAGTVMGALSANAQLRLGEASYGGTGCPAGTASVMLSPDSTALSILFDSYVAEAGNTTGRRVDRKSCNITVPVAVPNGYSVAIFQVDYRGFNLVPRGAQNRFDVEYFWAGARGPRISRIFNGPNSENFTLTDQLIASTVIWSPCGQSVNLRVNSSMMAQSNARMEQTMGILDSADVSSGLVYHLQFRRCQ</sequence>
<dbReference type="RefSeq" id="WP_061834672.1">
    <property type="nucleotide sequence ID" value="NZ_LUKE01000001.1"/>
</dbReference>
<dbReference type="InterPro" id="IPR025649">
    <property type="entry name" value="DUF4360"/>
</dbReference>